<sequence>MEKRDIIDVADKDITLAQNETMSGILHNKDIMHWLDVRPNKTHDWPNWLEMLPYYLSPIK</sequence>
<protein>
    <submittedName>
        <fullName evidence="1">Uncharacterized protein</fullName>
    </submittedName>
</protein>
<keyword evidence="2" id="KW-1185">Reference proteome</keyword>
<dbReference type="Proteomes" id="UP000812961">
    <property type="component" value="Unassembled WGS sequence"/>
</dbReference>
<comment type="caution">
    <text evidence="1">The sequence shown here is derived from an EMBL/GenBank/DDBJ whole genome shotgun (WGS) entry which is preliminary data.</text>
</comment>
<dbReference type="InterPro" id="IPR029058">
    <property type="entry name" value="AB_hydrolase_fold"/>
</dbReference>
<evidence type="ECO:0000313" key="1">
    <source>
        <dbReference type="EMBL" id="MBW8683247.1"/>
    </source>
</evidence>
<dbReference type="Gene3D" id="3.40.50.1820">
    <property type="entry name" value="alpha/beta hydrolase"/>
    <property type="match status" value="1"/>
</dbReference>
<evidence type="ECO:0000313" key="2">
    <source>
        <dbReference type="Proteomes" id="UP000812961"/>
    </source>
</evidence>
<name>A0ABS7G6G6_9BACT</name>
<reference evidence="1 2" key="1">
    <citation type="submission" date="2021-08" db="EMBL/GenBank/DDBJ databases">
        <title>The genome sequence of Chitinophaga sp. B61.</title>
        <authorList>
            <person name="Zhang X."/>
        </authorList>
    </citation>
    <scope>NUCLEOTIDE SEQUENCE [LARGE SCALE GENOMIC DNA]</scope>
    <source>
        <strain evidence="1 2">B61</strain>
    </source>
</reference>
<proteinExistence type="predicted"/>
<organism evidence="1 2">
    <name type="scientific">Chitinophaga rhizophila</name>
    <dbReference type="NCBI Taxonomy" id="2866212"/>
    <lineage>
        <taxon>Bacteria</taxon>
        <taxon>Pseudomonadati</taxon>
        <taxon>Bacteroidota</taxon>
        <taxon>Chitinophagia</taxon>
        <taxon>Chitinophagales</taxon>
        <taxon>Chitinophagaceae</taxon>
        <taxon>Chitinophaga</taxon>
    </lineage>
</organism>
<dbReference type="EMBL" id="JAICCF010000001">
    <property type="protein sequence ID" value="MBW8683247.1"/>
    <property type="molecule type" value="Genomic_DNA"/>
</dbReference>
<accession>A0ABS7G6G6</accession>
<gene>
    <name evidence="1" type="ORF">K1Y79_02775</name>
</gene>
<dbReference type="RefSeq" id="WP_220248475.1">
    <property type="nucleotide sequence ID" value="NZ_JAICCF010000001.1"/>
</dbReference>